<reference evidence="2 3" key="1">
    <citation type="submission" date="2008-03" db="EMBL/GenBank/DDBJ databases">
        <title>Complete sequence of plasmid8 of Methylobacterium radiotolerans JCM 2831.</title>
        <authorList>
            <consortium name="US DOE Joint Genome Institute"/>
            <person name="Copeland A."/>
            <person name="Lucas S."/>
            <person name="Lapidus A."/>
            <person name="Glavina del Rio T."/>
            <person name="Dalin E."/>
            <person name="Tice H."/>
            <person name="Bruce D."/>
            <person name="Goodwin L."/>
            <person name="Pitluck S."/>
            <person name="Kiss H."/>
            <person name="Brettin T."/>
            <person name="Detter J.C."/>
            <person name="Han C."/>
            <person name="Kuske C.R."/>
            <person name="Schmutz J."/>
            <person name="Larimer F."/>
            <person name="Land M."/>
            <person name="Hauser L."/>
            <person name="Kyrpides N."/>
            <person name="Mikhailova N."/>
            <person name="Marx C.J."/>
            <person name="Richardson P."/>
        </authorList>
    </citation>
    <scope>NUCLEOTIDE SEQUENCE [LARGE SCALE GENOMIC DNA]</scope>
    <source>
        <strain evidence="3">ATCC 27329 / DSM 1819 / JCM 2831 / NBRC 15690 / NCIMB 10815 / 0-1</strain>
        <plasmid evidence="3">Plasmid pMRAD08</plasmid>
    </source>
</reference>
<dbReference type="KEGG" id="mrd:Mrad2831_6532"/>
<sequence length="378" mass="41888">MPPARHHAAGRTTMIDRGVEVLLREALMASIFAAPMDPGLSYEELMEVGRRAGHRDGTINDALQQIPYTYRERNRLMPVETDVMHAKSFLPEGPELHDFDALDFVASAVNERIDDEGIRAARIDRSVLVERAKASGLNASAVQGAITFMVLSEILAESGGILQPTQIMGRLTLPGELNRKWRGGPNPHRVFPKPQRQAAVDYVRDVVARRTDGRPRHADPLDAFPDVLERIGLKPFRMWWAQTVTELRASDLNSAPVSCVVLSAALAEGALTFAAKHARDRLLGTFQSSNFDREPKDWRAEKLIESAATGAVPILTAPIRARAEHLHRTRQRVHAGRMLGEYPAGPPDLRPEEGRDAKATAEQVVRGVLDWLERQPTA</sequence>
<geneLocation type="plasmid" evidence="2 3">
    <name>pMRAD08</name>
</geneLocation>
<keyword evidence="2" id="KW-0614">Plasmid</keyword>
<feature type="compositionally biased region" description="Basic and acidic residues" evidence="1">
    <location>
        <begin position="349"/>
        <end position="358"/>
    </location>
</feature>
<name>B1MAB9_METRJ</name>
<feature type="region of interest" description="Disordered" evidence="1">
    <location>
        <begin position="339"/>
        <end position="358"/>
    </location>
</feature>
<evidence type="ECO:0000313" key="3">
    <source>
        <dbReference type="Proteomes" id="UP000006589"/>
    </source>
</evidence>
<proteinExistence type="predicted"/>
<evidence type="ECO:0000313" key="2">
    <source>
        <dbReference type="EMBL" id="ACB28444.1"/>
    </source>
</evidence>
<protein>
    <submittedName>
        <fullName evidence="2">Uncharacterized protein</fullName>
    </submittedName>
</protein>
<gene>
    <name evidence="2" type="ordered locus">Mrad2831_6532</name>
</gene>
<dbReference type="AlphaFoldDB" id="B1MAB9"/>
<organism evidence="2 3">
    <name type="scientific">Methylobacterium radiotolerans (strain ATCC 27329 / DSM 1819 / JCM 2831 / NBRC 15690 / NCIMB 10815 / 0-1)</name>
    <dbReference type="NCBI Taxonomy" id="426355"/>
    <lineage>
        <taxon>Bacteria</taxon>
        <taxon>Pseudomonadati</taxon>
        <taxon>Pseudomonadota</taxon>
        <taxon>Alphaproteobacteria</taxon>
        <taxon>Hyphomicrobiales</taxon>
        <taxon>Methylobacteriaceae</taxon>
        <taxon>Methylobacterium</taxon>
    </lineage>
</organism>
<evidence type="ECO:0000256" key="1">
    <source>
        <dbReference type="SAM" id="MobiDB-lite"/>
    </source>
</evidence>
<dbReference type="HOGENOM" id="CLU_731177_0_0_5"/>
<accession>B1MAB9</accession>
<dbReference type="EMBL" id="CP001009">
    <property type="protein sequence ID" value="ACB28444.1"/>
    <property type="molecule type" value="Genomic_DNA"/>
</dbReference>
<dbReference type="Proteomes" id="UP000006589">
    <property type="component" value="Plasmid pMRAD08"/>
</dbReference>